<evidence type="ECO:0000256" key="2">
    <source>
        <dbReference type="ARBA" id="ARBA00022692"/>
    </source>
</evidence>
<evidence type="ECO:0000259" key="6">
    <source>
        <dbReference type="Pfam" id="PF04116"/>
    </source>
</evidence>
<evidence type="ECO:0000256" key="3">
    <source>
        <dbReference type="ARBA" id="ARBA00022989"/>
    </source>
</evidence>
<dbReference type="InterPro" id="IPR050307">
    <property type="entry name" value="Sterol_Desaturase_Related"/>
</dbReference>
<feature type="transmembrane region" description="Helical" evidence="5">
    <location>
        <begin position="123"/>
        <end position="148"/>
    </location>
</feature>
<accession>A0AAV2AYC3</accession>
<feature type="transmembrane region" description="Helical" evidence="5">
    <location>
        <begin position="50"/>
        <end position="69"/>
    </location>
</feature>
<feature type="domain" description="Fatty acid hydroxylase" evidence="6">
    <location>
        <begin position="91"/>
        <end position="213"/>
    </location>
</feature>
<comment type="subcellular location">
    <subcellularLocation>
        <location evidence="1">Membrane</location>
    </subcellularLocation>
</comment>
<evidence type="ECO:0000313" key="7">
    <source>
        <dbReference type="EMBL" id="CAL1289048.1"/>
    </source>
</evidence>
<evidence type="ECO:0000256" key="1">
    <source>
        <dbReference type="ARBA" id="ARBA00004370"/>
    </source>
</evidence>
<organism evidence="7 8">
    <name type="scientific">Larinioides sclopetarius</name>
    <dbReference type="NCBI Taxonomy" id="280406"/>
    <lineage>
        <taxon>Eukaryota</taxon>
        <taxon>Metazoa</taxon>
        <taxon>Ecdysozoa</taxon>
        <taxon>Arthropoda</taxon>
        <taxon>Chelicerata</taxon>
        <taxon>Arachnida</taxon>
        <taxon>Araneae</taxon>
        <taxon>Araneomorphae</taxon>
        <taxon>Entelegynae</taxon>
        <taxon>Araneoidea</taxon>
        <taxon>Araneidae</taxon>
        <taxon>Larinioides</taxon>
    </lineage>
</organism>
<dbReference type="PANTHER" id="PTHR11863">
    <property type="entry name" value="STEROL DESATURASE"/>
    <property type="match status" value="1"/>
</dbReference>
<dbReference type="GO" id="GO:0005506">
    <property type="term" value="F:iron ion binding"/>
    <property type="evidence" value="ECO:0007669"/>
    <property type="project" value="InterPro"/>
</dbReference>
<proteinExistence type="predicted"/>
<keyword evidence="2 5" id="KW-0812">Transmembrane</keyword>
<keyword evidence="3 5" id="KW-1133">Transmembrane helix</keyword>
<dbReference type="GO" id="GO:0016020">
    <property type="term" value="C:membrane"/>
    <property type="evidence" value="ECO:0007669"/>
    <property type="project" value="UniProtKB-SubCell"/>
</dbReference>
<evidence type="ECO:0000313" key="8">
    <source>
        <dbReference type="Proteomes" id="UP001497382"/>
    </source>
</evidence>
<dbReference type="GO" id="GO:0016491">
    <property type="term" value="F:oxidoreductase activity"/>
    <property type="evidence" value="ECO:0007669"/>
    <property type="project" value="InterPro"/>
</dbReference>
<evidence type="ECO:0000256" key="4">
    <source>
        <dbReference type="ARBA" id="ARBA00023136"/>
    </source>
</evidence>
<keyword evidence="8" id="KW-1185">Reference proteome</keyword>
<dbReference type="Proteomes" id="UP001497382">
    <property type="component" value="Unassembled WGS sequence"/>
</dbReference>
<comment type="caution">
    <text evidence="7">The sequence shown here is derived from an EMBL/GenBank/DDBJ whole genome shotgun (WGS) entry which is preliminary data.</text>
</comment>
<dbReference type="AlphaFoldDB" id="A0AAV2AYC3"/>
<sequence length="223" mass="25498">MSTVLHWTIGLCYTVIDLTGQPAFLMKYKIQDPSSRPVTMTNVLKVVKQVFINQMIGFLLLFGGYYIFLLRGFDSGKTLPTLHRVLCELPFFVILNEIWFYCSHRLLHHPIFYKHIHKIHHEWVAPISITAFYCHPVEFVFSIALSAFAGPFLLGSHIVSVWLFISVLTVSTLVAHSGYTYPFPASPTAHDLHHSKFTVNFGFWGIMDRIAGTDYKPSNKMSD</sequence>
<dbReference type="Pfam" id="PF04116">
    <property type="entry name" value="FA_hydroxylase"/>
    <property type="match status" value="1"/>
</dbReference>
<keyword evidence="4 5" id="KW-0472">Membrane</keyword>
<dbReference type="EMBL" id="CAXIEN010000242">
    <property type="protein sequence ID" value="CAL1289048.1"/>
    <property type="molecule type" value="Genomic_DNA"/>
</dbReference>
<evidence type="ECO:0000256" key="5">
    <source>
        <dbReference type="SAM" id="Phobius"/>
    </source>
</evidence>
<dbReference type="GO" id="GO:0008610">
    <property type="term" value="P:lipid biosynthetic process"/>
    <property type="evidence" value="ECO:0007669"/>
    <property type="project" value="InterPro"/>
</dbReference>
<feature type="transmembrane region" description="Helical" evidence="5">
    <location>
        <begin position="154"/>
        <end position="175"/>
    </location>
</feature>
<name>A0AAV2AYC3_9ARAC</name>
<gene>
    <name evidence="7" type="ORF">LARSCL_LOCUS15702</name>
</gene>
<protein>
    <recommendedName>
        <fullName evidence="6">Fatty acid hydroxylase domain-containing protein</fullName>
    </recommendedName>
</protein>
<dbReference type="InterPro" id="IPR006694">
    <property type="entry name" value="Fatty_acid_hydroxylase"/>
</dbReference>
<reference evidence="7 8" key="1">
    <citation type="submission" date="2024-04" db="EMBL/GenBank/DDBJ databases">
        <authorList>
            <person name="Rising A."/>
            <person name="Reimegard J."/>
            <person name="Sonavane S."/>
            <person name="Akerstrom W."/>
            <person name="Nylinder S."/>
            <person name="Hedman E."/>
            <person name="Kallberg Y."/>
        </authorList>
    </citation>
    <scope>NUCLEOTIDE SEQUENCE [LARGE SCALE GENOMIC DNA]</scope>
</reference>